<dbReference type="InterPro" id="IPR000522">
    <property type="entry name" value="ABC_transptr_permease_BtuC"/>
</dbReference>
<evidence type="ECO:0000256" key="7">
    <source>
        <dbReference type="ARBA" id="ARBA00023136"/>
    </source>
</evidence>
<keyword evidence="4" id="KW-1003">Cell membrane</keyword>
<keyword evidence="6 9" id="KW-1133">Transmembrane helix</keyword>
<comment type="caution">
    <text evidence="10">The sequence shown here is derived from an EMBL/GenBank/DDBJ whole genome shotgun (WGS) entry which is preliminary data.</text>
</comment>
<feature type="region of interest" description="Disordered" evidence="8">
    <location>
        <begin position="1"/>
        <end position="22"/>
    </location>
</feature>
<evidence type="ECO:0000256" key="4">
    <source>
        <dbReference type="ARBA" id="ARBA00022475"/>
    </source>
</evidence>
<feature type="transmembrane region" description="Helical" evidence="9">
    <location>
        <begin position="313"/>
        <end position="333"/>
    </location>
</feature>
<dbReference type="STRING" id="159449.B4N89_05080"/>
<evidence type="ECO:0000313" key="11">
    <source>
        <dbReference type="Proteomes" id="UP000190037"/>
    </source>
</evidence>
<feature type="transmembrane region" description="Helical" evidence="9">
    <location>
        <begin position="340"/>
        <end position="360"/>
    </location>
</feature>
<dbReference type="InterPro" id="IPR037294">
    <property type="entry name" value="ABC_BtuC-like"/>
</dbReference>
<reference evidence="10 11" key="1">
    <citation type="submission" date="2017-03" db="EMBL/GenBank/DDBJ databases">
        <title>Draft genome sequence of Streptomyces scabrisporus NF3, endophyte isolated from Amphipterygium adstringens.</title>
        <authorList>
            <person name="Vazquez M."/>
            <person name="Ceapa C.D."/>
            <person name="Rodriguez Luna D."/>
            <person name="Sanchez Esquivel S."/>
        </authorList>
    </citation>
    <scope>NUCLEOTIDE SEQUENCE [LARGE SCALE GENOMIC DNA]</scope>
    <source>
        <strain evidence="10 11">NF3</strain>
    </source>
</reference>
<accession>A0A1T3NUP4</accession>
<dbReference type="GO" id="GO:0033214">
    <property type="term" value="P:siderophore-iron import into cell"/>
    <property type="evidence" value="ECO:0007669"/>
    <property type="project" value="TreeGrafter"/>
</dbReference>
<dbReference type="EMBL" id="MWQN01000001">
    <property type="protein sequence ID" value="OPC80400.1"/>
    <property type="molecule type" value="Genomic_DNA"/>
</dbReference>
<dbReference type="PANTHER" id="PTHR30472:SF24">
    <property type="entry name" value="FERRIC ENTEROBACTIN TRANSPORT SYSTEM PERMEASE PROTEIN FEPG"/>
    <property type="match status" value="1"/>
</dbReference>
<evidence type="ECO:0000256" key="5">
    <source>
        <dbReference type="ARBA" id="ARBA00022692"/>
    </source>
</evidence>
<dbReference type="Pfam" id="PF01032">
    <property type="entry name" value="FecCD"/>
    <property type="match status" value="1"/>
</dbReference>
<feature type="transmembrane region" description="Helical" evidence="9">
    <location>
        <begin position="133"/>
        <end position="151"/>
    </location>
</feature>
<evidence type="ECO:0000256" key="1">
    <source>
        <dbReference type="ARBA" id="ARBA00004651"/>
    </source>
</evidence>
<gene>
    <name evidence="10" type="ORF">B4N89_05080</name>
</gene>
<keyword evidence="7 9" id="KW-0472">Membrane</keyword>
<dbReference type="Proteomes" id="UP000190037">
    <property type="component" value="Unassembled WGS sequence"/>
</dbReference>
<feature type="transmembrane region" description="Helical" evidence="9">
    <location>
        <begin position="49"/>
        <end position="75"/>
    </location>
</feature>
<keyword evidence="3" id="KW-0813">Transport</keyword>
<proteinExistence type="inferred from homology"/>
<protein>
    <submittedName>
        <fullName evidence="10">Iron ABC transporter</fullName>
    </submittedName>
</protein>
<dbReference type="PANTHER" id="PTHR30472">
    <property type="entry name" value="FERRIC ENTEROBACTIN TRANSPORT SYSTEM PERMEASE PROTEIN"/>
    <property type="match status" value="1"/>
</dbReference>
<evidence type="ECO:0000256" key="3">
    <source>
        <dbReference type="ARBA" id="ARBA00022448"/>
    </source>
</evidence>
<organism evidence="10 11">
    <name type="scientific">Embleya scabrispora</name>
    <dbReference type="NCBI Taxonomy" id="159449"/>
    <lineage>
        <taxon>Bacteria</taxon>
        <taxon>Bacillati</taxon>
        <taxon>Actinomycetota</taxon>
        <taxon>Actinomycetes</taxon>
        <taxon>Kitasatosporales</taxon>
        <taxon>Streptomycetaceae</taxon>
        <taxon>Embleya</taxon>
    </lineage>
</organism>
<evidence type="ECO:0000256" key="6">
    <source>
        <dbReference type="ARBA" id="ARBA00022989"/>
    </source>
</evidence>
<name>A0A1T3NUP4_9ACTN</name>
<feature type="transmembrane region" description="Helical" evidence="9">
    <location>
        <begin position="157"/>
        <end position="175"/>
    </location>
</feature>
<dbReference type="AlphaFoldDB" id="A0A1T3NUP4"/>
<comment type="subcellular location">
    <subcellularLocation>
        <location evidence="1">Cell membrane</location>
        <topology evidence="1">Multi-pass membrane protein</topology>
    </subcellularLocation>
</comment>
<sequence>MNRPSNHSNLSNLSHPSLTNPPSRANYHPYGHVLVRRPSFSFLLHRRSVVVTTVVAVLLAAGFLLSLCVGERFILPGDVLAVLVGADDSFVVETLRLPRTTVGLLVGLSFGIAGALIQTVARNPLASPDVIGVSHGAAAAVVFGLVFGYGGPTATPLTAVAGGTIAAFLVYVLAWRRGLNAQRFVLIGVGVSVALYSVTNLLLTKADIALAQQAKVWMSGSLNGRGWSQGEPLFWVLLALTPAIVWAARASRSAGFDDDTAIALGIRLGRIRLGLVVVGVLLASVATGAAGPVDFVALVAPQVARRLTRTPQVPLVCSALLGALIVVIADIGARMLISDAELPVGVLTAAVGGPYLLWMLTRSRSGGAS</sequence>
<dbReference type="Gene3D" id="1.10.3470.10">
    <property type="entry name" value="ABC transporter involved in vitamin B12 uptake, BtuC"/>
    <property type="match status" value="1"/>
</dbReference>
<evidence type="ECO:0000256" key="8">
    <source>
        <dbReference type="SAM" id="MobiDB-lite"/>
    </source>
</evidence>
<dbReference type="OrthoDB" id="4455417at2"/>
<evidence type="ECO:0000313" key="10">
    <source>
        <dbReference type="EMBL" id="OPC80400.1"/>
    </source>
</evidence>
<evidence type="ECO:0000256" key="9">
    <source>
        <dbReference type="SAM" id="Phobius"/>
    </source>
</evidence>
<dbReference type="SUPFAM" id="SSF81345">
    <property type="entry name" value="ABC transporter involved in vitamin B12 uptake, BtuC"/>
    <property type="match status" value="1"/>
</dbReference>
<evidence type="ECO:0000256" key="2">
    <source>
        <dbReference type="ARBA" id="ARBA00007935"/>
    </source>
</evidence>
<keyword evidence="5 9" id="KW-0812">Transmembrane</keyword>
<dbReference type="GO" id="GO:0022857">
    <property type="term" value="F:transmembrane transporter activity"/>
    <property type="evidence" value="ECO:0007669"/>
    <property type="project" value="InterPro"/>
</dbReference>
<feature type="transmembrane region" description="Helical" evidence="9">
    <location>
        <begin position="271"/>
        <end position="293"/>
    </location>
</feature>
<feature type="transmembrane region" description="Helical" evidence="9">
    <location>
        <begin position="102"/>
        <end position="121"/>
    </location>
</feature>
<dbReference type="CDD" id="cd06550">
    <property type="entry name" value="TM_ABC_iron-siderophores_like"/>
    <property type="match status" value="1"/>
</dbReference>
<keyword evidence="11" id="KW-1185">Reference proteome</keyword>
<comment type="similarity">
    <text evidence="2">Belongs to the binding-protein-dependent transport system permease family. FecCD subfamily.</text>
</comment>
<dbReference type="RefSeq" id="WP_078974659.1">
    <property type="nucleotide sequence ID" value="NZ_MWQN01000001.1"/>
</dbReference>
<dbReference type="GO" id="GO:0005886">
    <property type="term" value="C:plasma membrane"/>
    <property type="evidence" value="ECO:0007669"/>
    <property type="project" value="UniProtKB-SubCell"/>
</dbReference>
<feature type="transmembrane region" description="Helical" evidence="9">
    <location>
        <begin position="232"/>
        <end position="250"/>
    </location>
</feature>
<feature type="transmembrane region" description="Helical" evidence="9">
    <location>
        <begin position="184"/>
        <end position="203"/>
    </location>
</feature>